<accession>A0A9D1DAK2</accession>
<reference evidence="2" key="1">
    <citation type="submission" date="2020-10" db="EMBL/GenBank/DDBJ databases">
        <authorList>
            <person name="Gilroy R."/>
        </authorList>
    </citation>
    <scope>NUCLEOTIDE SEQUENCE</scope>
    <source>
        <strain evidence="2">ChiW25-3613</strain>
    </source>
</reference>
<dbReference type="GO" id="GO:0051301">
    <property type="term" value="P:cell division"/>
    <property type="evidence" value="ECO:0007669"/>
    <property type="project" value="InterPro"/>
</dbReference>
<feature type="domain" description="SHS2" evidence="1">
    <location>
        <begin position="6"/>
        <end position="191"/>
    </location>
</feature>
<name>A0A9D1DAK2_9FIRM</name>
<evidence type="ECO:0000313" key="2">
    <source>
        <dbReference type="EMBL" id="HIR39257.1"/>
    </source>
</evidence>
<dbReference type="SMART" id="SM00842">
    <property type="entry name" value="FtsA"/>
    <property type="match status" value="1"/>
</dbReference>
<proteinExistence type="predicted"/>
<dbReference type="Proteomes" id="UP000824179">
    <property type="component" value="Unassembled WGS sequence"/>
</dbReference>
<dbReference type="Gene3D" id="3.30.420.40">
    <property type="match status" value="1"/>
</dbReference>
<dbReference type="PANTHER" id="PTHR32432:SF3">
    <property type="entry name" value="ETHANOLAMINE UTILIZATION PROTEIN EUTJ"/>
    <property type="match status" value="1"/>
</dbReference>
<dbReference type="InterPro" id="IPR003494">
    <property type="entry name" value="SHS2_FtsA"/>
</dbReference>
<evidence type="ECO:0000259" key="1">
    <source>
        <dbReference type="SMART" id="SM00842"/>
    </source>
</evidence>
<gene>
    <name evidence="2" type="ORF">IAB90_02640</name>
</gene>
<evidence type="ECO:0000313" key="3">
    <source>
        <dbReference type="Proteomes" id="UP000824179"/>
    </source>
</evidence>
<reference evidence="2" key="2">
    <citation type="journal article" date="2021" name="PeerJ">
        <title>Extensive microbial diversity within the chicken gut microbiome revealed by metagenomics and culture.</title>
        <authorList>
            <person name="Gilroy R."/>
            <person name="Ravi A."/>
            <person name="Getino M."/>
            <person name="Pursley I."/>
            <person name="Horton D.L."/>
            <person name="Alikhan N.F."/>
            <person name="Baker D."/>
            <person name="Gharbi K."/>
            <person name="Hall N."/>
            <person name="Watson M."/>
            <person name="Adriaenssens E.M."/>
            <person name="Foster-Nyarko E."/>
            <person name="Jarju S."/>
            <person name="Secka A."/>
            <person name="Antonio M."/>
            <person name="Oren A."/>
            <person name="Chaudhuri R.R."/>
            <person name="La Ragione R."/>
            <person name="Hildebrand F."/>
            <person name="Pallen M.J."/>
        </authorList>
    </citation>
    <scope>NUCLEOTIDE SEQUENCE</scope>
    <source>
        <strain evidence="2">ChiW25-3613</strain>
    </source>
</reference>
<protein>
    <recommendedName>
        <fullName evidence="1">SHS2 domain-containing protein</fullName>
    </recommendedName>
</protein>
<dbReference type="SUPFAM" id="SSF53067">
    <property type="entry name" value="Actin-like ATPase domain"/>
    <property type="match status" value="2"/>
</dbReference>
<organism evidence="2 3">
    <name type="scientific">Candidatus Coproplasma stercoripullorum</name>
    <dbReference type="NCBI Taxonomy" id="2840751"/>
    <lineage>
        <taxon>Bacteria</taxon>
        <taxon>Bacillati</taxon>
        <taxon>Bacillota</taxon>
        <taxon>Clostridia</taxon>
        <taxon>Eubacteriales</taxon>
        <taxon>Candidatus Coproplasma</taxon>
    </lineage>
</organism>
<dbReference type="EMBL" id="DVHB01000049">
    <property type="protein sequence ID" value="HIR39257.1"/>
    <property type="molecule type" value="Genomic_DNA"/>
</dbReference>
<dbReference type="InterPro" id="IPR050696">
    <property type="entry name" value="FtsA/MreB"/>
</dbReference>
<comment type="caution">
    <text evidence="2">The sequence shown here is derived from an EMBL/GenBank/DDBJ whole genome shotgun (WGS) entry which is preliminary data.</text>
</comment>
<dbReference type="AlphaFoldDB" id="A0A9D1DAK2"/>
<dbReference type="PANTHER" id="PTHR32432">
    <property type="entry name" value="CELL DIVISION PROTEIN FTSA-RELATED"/>
    <property type="match status" value="1"/>
</dbReference>
<dbReference type="InterPro" id="IPR043129">
    <property type="entry name" value="ATPase_NBD"/>
</dbReference>
<sequence>MLNKSVAVVDVRSSDITAVVAERGVNNTFVIKSKFSSPYDGFAEGQFLDAGSFADALRSVVRSTAEACGGRIRTLYISVPGEFTNVVVSDNTIGFQSAKRVSRNDVKALEESSYPKKRKGWRYIRSGCLYYVLSDMRRVVDPVGMLSDSLRGRLCHYLCASFFCETCENALAGFGAITRIKYIPSVHAEAIYLIAPEKRDEYAVLFDFGYISSTYSVICGNGVVFSESFSLGSGHIALYLSETLNIPYEAASELLGKVNLNSVENQNSGVEFVSGGRTFSFLLHEVKDRIREAIDGICEAIEECGKSFSERNTDYKTLYITGESTSCVRGAVDYMGSRLARKVEVVSPGIPFYNKPQFGPLFSLIDMALGDRENSSLSLLISRIFR</sequence>